<evidence type="ECO:0000313" key="1">
    <source>
        <dbReference type="EMBL" id="MAA13986.1"/>
    </source>
</evidence>
<accession>A0A224Y8M7</accession>
<dbReference type="EMBL" id="GFPF01002840">
    <property type="protein sequence ID" value="MAA13986.1"/>
    <property type="molecule type" value="Transcribed_RNA"/>
</dbReference>
<dbReference type="AlphaFoldDB" id="A0A224Y8M7"/>
<reference evidence="1" key="1">
    <citation type="journal article" date="2017" name="Parasit. Vectors">
        <title>Sialotranscriptomics of Rhipicephalus zambeziensis reveals intricate expression profiles of secretory proteins and suggests tight temporal transcriptional regulation during blood-feeding.</title>
        <authorList>
            <person name="de Castro M.H."/>
            <person name="de Klerk D."/>
            <person name="Pienaar R."/>
            <person name="Rees D.J.G."/>
            <person name="Mans B.J."/>
        </authorList>
    </citation>
    <scope>NUCLEOTIDE SEQUENCE</scope>
    <source>
        <tissue evidence="1">Salivary glands</tissue>
    </source>
</reference>
<name>A0A224Y8M7_9ACAR</name>
<protein>
    <submittedName>
        <fullName evidence="1">Uncharacterized protein</fullName>
    </submittedName>
</protein>
<proteinExistence type="predicted"/>
<sequence>MSAMLGLQAIHTAMDFVPPPGGFQSGPEGYKGPGISGKPKELKGGNLWSDCTSCRCLFVFNATLYGDNIGCTSWATLKCTCEANACNEDRMAECANEVAAHAINYS</sequence>
<organism evidence="1">
    <name type="scientific">Rhipicephalus zambeziensis</name>
    <dbReference type="NCBI Taxonomy" id="60191"/>
    <lineage>
        <taxon>Eukaryota</taxon>
        <taxon>Metazoa</taxon>
        <taxon>Ecdysozoa</taxon>
        <taxon>Arthropoda</taxon>
        <taxon>Chelicerata</taxon>
        <taxon>Arachnida</taxon>
        <taxon>Acari</taxon>
        <taxon>Parasitiformes</taxon>
        <taxon>Ixodida</taxon>
        <taxon>Ixodoidea</taxon>
        <taxon>Ixodidae</taxon>
        <taxon>Rhipicephalinae</taxon>
        <taxon>Rhipicephalus</taxon>
        <taxon>Rhipicephalus</taxon>
    </lineage>
</organism>